<dbReference type="PANTHER" id="PTHR30520">
    <property type="entry name" value="FORMATE TRANSPORTER-RELATED"/>
    <property type="match status" value="1"/>
</dbReference>
<protein>
    <submittedName>
        <fullName evidence="7">Transporter</fullName>
    </submittedName>
</protein>
<dbReference type="Gene3D" id="1.20.1080.10">
    <property type="entry name" value="Glycerol uptake facilitator protein"/>
    <property type="match status" value="1"/>
</dbReference>
<feature type="compositionally biased region" description="Basic and acidic residues" evidence="5">
    <location>
        <begin position="1"/>
        <end position="24"/>
    </location>
</feature>
<feature type="transmembrane region" description="Helical" evidence="6">
    <location>
        <begin position="62"/>
        <end position="79"/>
    </location>
</feature>
<dbReference type="PANTHER" id="PTHR30520:SF2">
    <property type="entry name" value="INNER MEMBRANE PROTEIN YFDC"/>
    <property type="match status" value="1"/>
</dbReference>
<evidence type="ECO:0000313" key="7">
    <source>
        <dbReference type="EMBL" id="KTG07890.1"/>
    </source>
</evidence>
<keyword evidence="2 6" id="KW-0812">Transmembrane</keyword>
<dbReference type="InterPro" id="IPR023271">
    <property type="entry name" value="Aquaporin-like"/>
</dbReference>
<keyword evidence="8" id="KW-1185">Reference proteome</keyword>
<comment type="subcellular location">
    <subcellularLocation>
        <location evidence="1">Membrane</location>
        <topology evidence="1">Multi-pass membrane protein</topology>
    </subcellularLocation>
</comment>
<feature type="transmembrane region" description="Helical" evidence="6">
    <location>
        <begin position="216"/>
        <end position="234"/>
    </location>
</feature>
<evidence type="ECO:0000256" key="1">
    <source>
        <dbReference type="ARBA" id="ARBA00004141"/>
    </source>
</evidence>
<accession>A0A0W1R436</accession>
<keyword evidence="4 6" id="KW-0472">Membrane</keyword>
<evidence type="ECO:0000256" key="4">
    <source>
        <dbReference type="ARBA" id="ARBA00023136"/>
    </source>
</evidence>
<dbReference type="Proteomes" id="UP000054387">
    <property type="component" value="Unassembled WGS sequence"/>
</dbReference>
<dbReference type="EMBL" id="LOPU01000037">
    <property type="protein sequence ID" value="KTG07890.1"/>
    <property type="molecule type" value="Genomic_DNA"/>
</dbReference>
<dbReference type="GO" id="GO:0005886">
    <property type="term" value="C:plasma membrane"/>
    <property type="evidence" value="ECO:0007669"/>
    <property type="project" value="TreeGrafter"/>
</dbReference>
<feature type="transmembrane region" description="Helical" evidence="6">
    <location>
        <begin position="183"/>
        <end position="204"/>
    </location>
</feature>
<feature type="region of interest" description="Disordered" evidence="5">
    <location>
        <begin position="1"/>
        <end position="33"/>
    </location>
</feature>
<dbReference type="Pfam" id="PF01226">
    <property type="entry name" value="Form_Nir_trans"/>
    <property type="match status" value="1"/>
</dbReference>
<evidence type="ECO:0000313" key="8">
    <source>
        <dbReference type="Proteomes" id="UP000054387"/>
    </source>
</evidence>
<dbReference type="InterPro" id="IPR000292">
    <property type="entry name" value="For/NO2_transpt"/>
</dbReference>
<reference evidence="7 8" key="1">
    <citation type="submission" date="2015-12" db="EMBL/GenBank/DDBJ databases">
        <title>Haloprofundus marisrubri gen. nov., sp. nov., an extremely halophilic archaeon isolated from the Discovery deep brine-seawater interface in the Red Sea.</title>
        <authorList>
            <person name="Zhang G."/>
            <person name="Stingl U."/>
            <person name="Rashid M."/>
        </authorList>
    </citation>
    <scope>NUCLEOTIDE SEQUENCE [LARGE SCALE GENOMIC DNA]</scope>
    <source>
        <strain evidence="7 8">SB9</strain>
    </source>
</reference>
<dbReference type="GO" id="GO:0015499">
    <property type="term" value="F:formate transmembrane transporter activity"/>
    <property type="evidence" value="ECO:0007669"/>
    <property type="project" value="TreeGrafter"/>
</dbReference>
<sequence>MSHDPPDDGPRNDEQLRDAVERARSGAPAAGKAVRDRFSADEIFQRVVATANEEVDESTRKLFFSGLAAGFAITLTFLLQSSVTAVIPGPLAHLLGAALYPLGFVYIIMGRYQLYTENTLPPVALVLERIASVPTLLRVWTTVLAANLAGGIAGAFVLANTGVMSPETAATATELGLAGVDAGWWDLFFKAVFAGWLVAGVVWLEHAVRDSISRFVLVYVVFLAIPAAESYHVVVSACEAFFLVFVGEAAVLGVLWGFVLPVLLGNTVGGVFLVTLVNYGQTENRLFDAESVPSRLPTREWLLGVRGRTDTAATDSD</sequence>
<proteinExistence type="predicted"/>
<name>A0A0W1R436_9EURY</name>
<evidence type="ECO:0000256" key="5">
    <source>
        <dbReference type="SAM" id="MobiDB-lite"/>
    </source>
</evidence>
<feature type="transmembrane region" description="Helical" evidence="6">
    <location>
        <begin position="139"/>
        <end position="163"/>
    </location>
</feature>
<organism evidence="7 8">
    <name type="scientific">Haloprofundus marisrubri</name>
    <dbReference type="NCBI Taxonomy" id="1514971"/>
    <lineage>
        <taxon>Archaea</taxon>
        <taxon>Methanobacteriati</taxon>
        <taxon>Methanobacteriota</taxon>
        <taxon>Stenosarchaea group</taxon>
        <taxon>Halobacteria</taxon>
        <taxon>Halobacteriales</taxon>
        <taxon>Haloferacaceae</taxon>
        <taxon>Haloprofundus</taxon>
    </lineage>
</organism>
<dbReference type="AlphaFoldDB" id="A0A0W1R436"/>
<evidence type="ECO:0000256" key="6">
    <source>
        <dbReference type="SAM" id="Phobius"/>
    </source>
</evidence>
<dbReference type="OrthoDB" id="195948at2157"/>
<evidence type="ECO:0000256" key="2">
    <source>
        <dbReference type="ARBA" id="ARBA00022692"/>
    </source>
</evidence>
<comment type="caution">
    <text evidence="7">The sequence shown here is derived from an EMBL/GenBank/DDBJ whole genome shotgun (WGS) entry which is preliminary data.</text>
</comment>
<dbReference type="RefSeq" id="WP_058583318.1">
    <property type="nucleotide sequence ID" value="NZ_LOPU01000037.1"/>
</dbReference>
<evidence type="ECO:0000256" key="3">
    <source>
        <dbReference type="ARBA" id="ARBA00022989"/>
    </source>
</evidence>
<dbReference type="STRING" id="1514971.AUR64_01250"/>
<keyword evidence="3 6" id="KW-1133">Transmembrane helix</keyword>
<gene>
    <name evidence="7" type="ORF">AUR64_01250</name>
</gene>
<feature type="transmembrane region" description="Helical" evidence="6">
    <location>
        <begin position="91"/>
        <end position="109"/>
    </location>
</feature>